<evidence type="ECO:0000256" key="6">
    <source>
        <dbReference type="ARBA" id="ARBA00022801"/>
    </source>
</evidence>
<evidence type="ECO:0000256" key="2">
    <source>
        <dbReference type="ARBA" id="ARBA00009370"/>
    </source>
</evidence>
<dbReference type="PROSITE" id="PS00501">
    <property type="entry name" value="SPASE_I_1"/>
    <property type="match status" value="1"/>
</dbReference>
<dbReference type="Pfam" id="PF10502">
    <property type="entry name" value="Peptidase_S26"/>
    <property type="match status" value="1"/>
</dbReference>
<evidence type="ECO:0000256" key="5">
    <source>
        <dbReference type="ARBA" id="ARBA00022670"/>
    </source>
</evidence>
<comment type="catalytic activity">
    <reaction evidence="1 8">
        <text>Cleavage of hydrophobic, N-terminal signal or leader sequences from secreted and periplasmic proteins.</text>
        <dbReference type="EC" id="3.4.21.89"/>
    </reaction>
</comment>
<keyword evidence="8" id="KW-1133">Transmembrane helix</keyword>
<evidence type="ECO:0000256" key="1">
    <source>
        <dbReference type="ARBA" id="ARBA00000677"/>
    </source>
</evidence>
<dbReference type="PROSITE" id="PS00760">
    <property type="entry name" value="SPASE_I_2"/>
    <property type="match status" value="1"/>
</dbReference>
<feature type="transmembrane region" description="Helical" evidence="8">
    <location>
        <begin position="65"/>
        <end position="83"/>
    </location>
</feature>
<comment type="similarity">
    <text evidence="2 9">Belongs to the peptidase S26 family.</text>
</comment>
<keyword evidence="12" id="KW-1185">Reference proteome</keyword>
<dbReference type="OrthoDB" id="9815782at2"/>
<evidence type="ECO:0000256" key="4">
    <source>
        <dbReference type="ARBA" id="ARBA00019232"/>
    </source>
</evidence>
<dbReference type="InterPro" id="IPR019756">
    <property type="entry name" value="Pept_S26A_signal_pept_1_Ser-AS"/>
</dbReference>
<accession>A0A1I4VW78</accession>
<dbReference type="PANTHER" id="PTHR43390:SF1">
    <property type="entry name" value="CHLOROPLAST PROCESSING PEPTIDASE"/>
    <property type="match status" value="1"/>
</dbReference>
<dbReference type="InterPro" id="IPR019758">
    <property type="entry name" value="Pept_S26A_signal_pept_1_CS"/>
</dbReference>
<dbReference type="AlphaFoldDB" id="A0A1I4VW78"/>
<dbReference type="InterPro" id="IPR000223">
    <property type="entry name" value="Pept_S26A_signal_pept_1"/>
</dbReference>
<dbReference type="PRINTS" id="PR00727">
    <property type="entry name" value="LEADERPTASE"/>
</dbReference>
<keyword evidence="5 8" id="KW-0645">Protease</keyword>
<evidence type="ECO:0000256" key="3">
    <source>
        <dbReference type="ARBA" id="ARBA00013208"/>
    </source>
</evidence>
<dbReference type="RefSeq" id="WP_092404850.1">
    <property type="nucleotide sequence ID" value="NZ_FOVF01000003.1"/>
</dbReference>
<comment type="subcellular location">
    <subcellularLocation>
        <location evidence="9">Membrane</location>
        <topology evidence="9">Multi-pass membrane protein</topology>
    </subcellularLocation>
</comment>
<dbReference type="InterPro" id="IPR036286">
    <property type="entry name" value="LexA/Signal_pep-like_sf"/>
</dbReference>
<dbReference type="CDD" id="cd06530">
    <property type="entry name" value="S26_SPase_I"/>
    <property type="match status" value="1"/>
</dbReference>
<feature type="domain" description="Peptidase S26" evidence="10">
    <location>
        <begin position="63"/>
        <end position="281"/>
    </location>
</feature>
<dbReference type="Gene3D" id="2.10.109.10">
    <property type="entry name" value="Umud Fragment, subunit A"/>
    <property type="match status" value="1"/>
</dbReference>
<protein>
    <recommendedName>
        <fullName evidence="4 8">Signal peptidase I</fullName>
        <ecNumber evidence="3 8">3.4.21.89</ecNumber>
    </recommendedName>
</protein>
<dbReference type="STRING" id="578942.SAMN05216289_103116"/>
<dbReference type="GO" id="GO:0006465">
    <property type="term" value="P:signal peptide processing"/>
    <property type="evidence" value="ECO:0007669"/>
    <property type="project" value="InterPro"/>
</dbReference>
<evidence type="ECO:0000256" key="8">
    <source>
        <dbReference type="RuleBase" id="RU003993"/>
    </source>
</evidence>
<dbReference type="SUPFAM" id="SSF51306">
    <property type="entry name" value="LexA/Signal peptidase"/>
    <property type="match status" value="1"/>
</dbReference>
<feature type="transmembrane region" description="Helical" evidence="8">
    <location>
        <begin position="6"/>
        <end position="27"/>
    </location>
</feature>
<dbReference type="InterPro" id="IPR019533">
    <property type="entry name" value="Peptidase_S26"/>
</dbReference>
<dbReference type="EMBL" id="FOVF01000003">
    <property type="protein sequence ID" value="SFN05524.1"/>
    <property type="molecule type" value="Genomic_DNA"/>
</dbReference>
<dbReference type="GO" id="GO:0004252">
    <property type="term" value="F:serine-type endopeptidase activity"/>
    <property type="evidence" value="ECO:0007669"/>
    <property type="project" value="InterPro"/>
</dbReference>
<dbReference type="PANTHER" id="PTHR43390">
    <property type="entry name" value="SIGNAL PEPTIDASE I"/>
    <property type="match status" value="1"/>
</dbReference>
<name>A0A1I4VW78_9GAMM</name>
<keyword evidence="8" id="KW-0812">Transmembrane</keyword>
<evidence type="ECO:0000313" key="12">
    <source>
        <dbReference type="Proteomes" id="UP000198575"/>
    </source>
</evidence>
<gene>
    <name evidence="11" type="ORF">SAMN05216289_103116</name>
</gene>
<proteinExistence type="inferred from homology"/>
<dbReference type="NCBIfam" id="TIGR02227">
    <property type="entry name" value="sigpep_I_bact"/>
    <property type="match status" value="1"/>
</dbReference>
<organism evidence="11 12">
    <name type="scientific">Dokdonella immobilis</name>
    <dbReference type="NCBI Taxonomy" id="578942"/>
    <lineage>
        <taxon>Bacteria</taxon>
        <taxon>Pseudomonadati</taxon>
        <taxon>Pseudomonadota</taxon>
        <taxon>Gammaproteobacteria</taxon>
        <taxon>Lysobacterales</taxon>
        <taxon>Rhodanobacteraceae</taxon>
        <taxon>Dokdonella</taxon>
    </lineage>
</organism>
<feature type="active site" evidence="7">
    <location>
        <position position="170"/>
    </location>
</feature>
<keyword evidence="6 8" id="KW-0378">Hydrolase</keyword>
<dbReference type="PROSITE" id="PS00761">
    <property type="entry name" value="SPASE_I_3"/>
    <property type="match status" value="1"/>
</dbReference>
<evidence type="ECO:0000256" key="9">
    <source>
        <dbReference type="RuleBase" id="RU362042"/>
    </source>
</evidence>
<evidence type="ECO:0000313" key="11">
    <source>
        <dbReference type="EMBL" id="SFN05524.1"/>
    </source>
</evidence>
<dbReference type="GO" id="GO:0016020">
    <property type="term" value="C:membrane"/>
    <property type="evidence" value="ECO:0007669"/>
    <property type="project" value="UniProtKB-SubCell"/>
</dbReference>
<feature type="active site" evidence="7">
    <location>
        <position position="93"/>
    </location>
</feature>
<dbReference type="Proteomes" id="UP000198575">
    <property type="component" value="Unassembled WGS sequence"/>
</dbReference>
<dbReference type="InterPro" id="IPR019757">
    <property type="entry name" value="Pept_S26A_signal_pept_1_Lys-AS"/>
</dbReference>
<reference evidence="11 12" key="1">
    <citation type="submission" date="2016-10" db="EMBL/GenBank/DDBJ databases">
        <authorList>
            <person name="de Groot N.N."/>
        </authorList>
    </citation>
    <scope>NUCLEOTIDE SEQUENCE [LARGE SCALE GENOMIC DNA]</scope>
    <source>
        <strain evidence="11 12">CGMCC 1.7659</strain>
    </source>
</reference>
<evidence type="ECO:0000256" key="7">
    <source>
        <dbReference type="PIRSR" id="PIRSR600223-1"/>
    </source>
</evidence>
<sequence length="298" mass="33642">MNFDLALLLVVLSALTGVIWLIDKLAFAPARRRRAESIADIAALSEAERKARMQEAMREPVITEYARSFFPVLVLILIFRSFIAEPFKIPSGSMMPTLLVGDFILVNKFAYGLRLPVLNSRFLEIGEPKRGDVIVFRYPGYLCERDGKEVRSGNPCYEPLIPVPKQDYIKRVVGLPGDEITYRDKLIYVNGVQVPQTYVGPYVGPAESGRSLAEAQVKDEDLSGTTHRMMVLPQNSGREGTWRVPPASYFVMGDNRDSSADSRYWGFVPEDNLVGRAIVIWMNWDDSIDYRRIGTVIK</sequence>
<dbReference type="GO" id="GO:0009003">
    <property type="term" value="F:signal peptidase activity"/>
    <property type="evidence" value="ECO:0007669"/>
    <property type="project" value="UniProtKB-EC"/>
</dbReference>
<dbReference type="EC" id="3.4.21.89" evidence="3 8"/>
<keyword evidence="8" id="KW-0472">Membrane</keyword>
<evidence type="ECO:0000259" key="10">
    <source>
        <dbReference type="Pfam" id="PF10502"/>
    </source>
</evidence>